<organism evidence="5 6">
    <name type="scientific">Genlisea aurea</name>
    <dbReference type="NCBI Taxonomy" id="192259"/>
    <lineage>
        <taxon>Eukaryota</taxon>
        <taxon>Viridiplantae</taxon>
        <taxon>Streptophyta</taxon>
        <taxon>Embryophyta</taxon>
        <taxon>Tracheophyta</taxon>
        <taxon>Spermatophyta</taxon>
        <taxon>Magnoliopsida</taxon>
        <taxon>eudicotyledons</taxon>
        <taxon>Gunneridae</taxon>
        <taxon>Pentapetalae</taxon>
        <taxon>asterids</taxon>
        <taxon>lamiids</taxon>
        <taxon>Lamiales</taxon>
        <taxon>Lentibulariaceae</taxon>
        <taxon>Genlisea</taxon>
    </lineage>
</organism>
<dbReference type="InterPro" id="IPR043452">
    <property type="entry name" value="BZIP46-like"/>
</dbReference>
<dbReference type="Gene3D" id="1.20.5.170">
    <property type="match status" value="1"/>
</dbReference>
<evidence type="ECO:0000256" key="2">
    <source>
        <dbReference type="ARBA" id="ARBA00023125"/>
    </source>
</evidence>
<dbReference type="EMBL" id="AUSU01005549">
    <property type="protein sequence ID" value="EPS63342.1"/>
    <property type="molecule type" value="Genomic_DNA"/>
</dbReference>
<dbReference type="GO" id="GO:0045893">
    <property type="term" value="P:positive regulation of DNA-templated transcription"/>
    <property type="evidence" value="ECO:0007669"/>
    <property type="project" value="InterPro"/>
</dbReference>
<reference evidence="5 6" key="1">
    <citation type="journal article" date="2013" name="BMC Genomics">
        <title>The miniature genome of a carnivorous plant Genlisea aurea contains a low number of genes and short non-coding sequences.</title>
        <authorList>
            <person name="Leushkin E.V."/>
            <person name="Sutormin R.A."/>
            <person name="Nabieva E.R."/>
            <person name="Penin A.A."/>
            <person name="Kondrashov A.S."/>
            <person name="Logacheva M.D."/>
        </authorList>
    </citation>
    <scope>NUCLEOTIDE SEQUENCE [LARGE SCALE GENOMIC DNA]</scope>
</reference>
<keyword evidence="2" id="KW-0238">DNA-binding</keyword>
<proteinExistence type="predicted"/>
<comment type="caution">
    <text evidence="5">The sequence shown here is derived from an EMBL/GenBank/DDBJ whole genome shotgun (WGS) entry which is preliminary data.</text>
</comment>
<gene>
    <name evidence="5" type="ORF">M569_11444</name>
</gene>
<accession>S8DU34</accession>
<evidence type="ECO:0008006" key="7">
    <source>
        <dbReference type="Google" id="ProtNLM"/>
    </source>
</evidence>
<dbReference type="GO" id="GO:0003700">
    <property type="term" value="F:DNA-binding transcription factor activity"/>
    <property type="evidence" value="ECO:0007669"/>
    <property type="project" value="InterPro"/>
</dbReference>
<feature type="non-terminal residue" evidence="5">
    <location>
        <position position="1"/>
    </location>
</feature>
<keyword evidence="3" id="KW-0539">Nucleus</keyword>
<dbReference type="AlphaFoldDB" id="S8DU34"/>
<dbReference type="PANTHER" id="PTHR22952">
    <property type="entry name" value="CAMP-RESPONSE ELEMENT BINDING PROTEIN-RELATED"/>
    <property type="match status" value="1"/>
</dbReference>
<evidence type="ECO:0000313" key="6">
    <source>
        <dbReference type="Proteomes" id="UP000015453"/>
    </source>
</evidence>
<comment type="subcellular location">
    <subcellularLocation>
        <location evidence="1">Nucleus</location>
    </subcellularLocation>
</comment>
<protein>
    <recommendedName>
        <fullName evidence="7">BZIP domain-containing protein</fullName>
    </recommendedName>
</protein>
<keyword evidence="6" id="KW-1185">Reference proteome</keyword>
<evidence type="ECO:0000313" key="5">
    <source>
        <dbReference type="EMBL" id="EPS63342.1"/>
    </source>
</evidence>
<evidence type="ECO:0000256" key="1">
    <source>
        <dbReference type="ARBA" id="ARBA00004123"/>
    </source>
</evidence>
<dbReference type="Proteomes" id="UP000015453">
    <property type="component" value="Unassembled WGS sequence"/>
</dbReference>
<dbReference type="OrthoDB" id="644067at2759"/>
<feature type="region of interest" description="Disordered" evidence="4">
    <location>
        <begin position="1"/>
        <end position="60"/>
    </location>
</feature>
<feature type="non-terminal residue" evidence="5">
    <location>
        <position position="60"/>
    </location>
</feature>
<dbReference type="GO" id="GO:0003677">
    <property type="term" value="F:DNA binding"/>
    <property type="evidence" value="ECO:0007669"/>
    <property type="project" value="UniProtKB-KW"/>
</dbReference>
<evidence type="ECO:0000256" key="4">
    <source>
        <dbReference type="SAM" id="MobiDB-lite"/>
    </source>
</evidence>
<dbReference type="GO" id="GO:0005634">
    <property type="term" value="C:nucleus"/>
    <property type="evidence" value="ECO:0007669"/>
    <property type="project" value="UniProtKB-SubCell"/>
</dbReference>
<evidence type="ECO:0000256" key="3">
    <source>
        <dbReference type="ARBA" id="ARBA00023242"/>
    </source>
</evidence>
<feature type="compositionally biased region" description="Basic and acidic residues" evidence="4">
    <location>
        <begin position="1"/>
        <end position="40"/>
    </location>
</feature>
<dbReference type="PANTHER" id="PTHR22952:SF385">
    <property type="entry name" value="ABSCISIC ACID-INSENSITIVE 5-LIKE PROTEIN 2"/>
    <property type="match status" value="1"/>
</dbReference>
<sequence length="60" mass="7076">FVSNDYSDKPLLKMMPEPEDHTNNKSENLSHETIDKTVDRKQKRMMKNRESAALSRARKQ</sequence>
<name>S8DU34_9LAMI</name>